<name>A0A5D3B0H4_9TREE</name>
<dbReference type="AlphaFoldDB" id="A0A5D3B0H4"/>
<evidence type="ECO:0000313" key="2">
    <source>
        <dbReference type="Proteomes" id="UP000322245"/>
    </source>
</evidence>
<sequence>MSEDQVQDRTGEISKTGHWSHFALGPWEKVTFELTQDGDTHELDPVYHYVQDKNADMGTSAKETEAAVSGVDVSALKIKETTRFTSVRAADSADGEQTWTAKRFSDSEMTDEKVTDWSQLCACDNEPDCTLHKVPTEL</sequence>
<dbReference type="Proteomes" id="UP000322245">
    <property type="component" value="Unassembled WGS sequence"/>
</dbReference>
<protein>
    <submittedName>
        <fullName evidence="1">Uncharacterized protein</fullName>
    </submittedName>
</protein>
<evidence type="ECO:0000313" key="1">
    <source>
        <dbReference type="EMBL" id="TYJ57105.1"/>
    </source>
</evidence>
<organism evidence="1 2">
    <name type="scientific">Cryptococcus floricola</name>
    <dbReference type="NCBI Taxonomy" id="2591691"/>
    <lineage>
        <taxon>Eukaryota</taxon>
        <taxon>Fungi</taxon>
        <taxon>Dikarya</taxon>
        <taxon>Basidiomycota</taxon>
        <taxon>Agaricomycotina</taxon>
        <taxon>Tremellomycetes</taxon>
        <taxon>Tremellales</taxon>
        <taxon>Cryptococcaceae</taxon>
        <taxon>Cryptococcus</taxon>
    </lineage>
</organism>
<reference evidence="1 2" key="1">
    <citation type="submission" date="2017-05" db="EMBL/GenBank/DDBJ databases">
        <title>The Genome Sequence of Tsuchiyaea wingfieldii DSM 27421.</title>
        <authorList>
            <person name="Cuomo C."/>
            <person name="Passer A."/>
            <person name="Billmyre B."/>
            <person name="Heitman J."/>
        </authorList>
    </citation>
    <scope>NUCLEOTIDE SEQUENCE [LARGE SCALE GENOMIC DNA]</scope>
    <source>
        <strain evidence="1 2">DSM 27421</strain>
    </source>
</reference>
<gene>
    <name evidence="1" type="ORF">B9479_002206</name>
</gene>
<dbReference type="EMBL" id="NIDF01000016">
    <property type="protein sequence ID" value="TYJ57105.1"/>
    <property type="molecule type" value="Genomic_DNA"/>
</dbReference>
<accession>A0A5D3B0H4</accession>
<proteinExistence type="predicted"/>
<keyword evidence="2" id="KW-1185">Reference proteome</keyword>
<comment type="caution">
    <text evidence="1">The sequence shown here is derived from an EMBL/GenBank/DDBJ whole genome shotgun (WGS) entry which is preliminary data.</text>
</comment>